<dbReference type="GO" id="GO:0005829">
    <property type="term" value="C:cytosol"/>
    <property type="evidence" value="ECO:0007669"/>
    <property type="project" value="TreeGrafter"/>
</dbReference>
<reference evidence="6" key="1">
    <citation type="submission" date="2016-10" db="EMBL/GenBank/DDBJ databases">
        <authorList>
            <person name="Varghese N."/>
            <person name="Submissions S."/>
        </authorList>
    </citation>
    <scope>NUCLEOTIDE SEQUENCE [LARGE SCALE GENOMIC DNA]</scope>
    <source>
        <strain evidence="6">ATCC 43811</strain>
    </source>
</reference>
<sequence>MPYLFIDFGASRIKTAIFTNGQYIQIQNFTPVAKELRASHYYEISLQKIQDLFQEILNTYHNFSIKKFFICSEMHGFALCDCNNNFLTNYISWQDNRAADVVGNISTYEWARKRLPTFREKTGMNIKNGLPAINLLHLLRTQDLPKKIKIISLPEIIIGSKIHNTLLAGLGIWDIYQNQPYEEFFRLCNELGYEITTNMPTSAIEIVGSIHNISIYTPVGDNQCALLGSGVKKNDVIFNLGTGSQVAQISELDPYASIEQRPYFNNENLSIITHIPSGRVLNQFIGFIQECINIGNSYKNAWDLFQTLNLGSLETATLDINLAIFEGAYKRERERERERESKHFKYKRIFFYSAKLLQFFTKMLH</sequence>
<evidence type="ECO:0000313" key="5">
    <source>
        <dbReference type="EMBL" id="SFB85275.1"/>
    </source>
</evidence>
<dbReference type="PANTHER" id="PTHR10196:SF69">
    <property type="entry name" value="GLYCEROL KINASE"/>
    <property type="match status" value="1"/>
</dbReference>
<evidence type="ECO:0000256" key="1">
    <source>
        <dbReference type="ARBA" id="ARBA00009156"/>
    </source>
</evidence>
<dbReference type="PANTHER" id="PTHR10196">
    <property type="entry name" value="SUGAR KINASE"/>
    <property type="match status" value="1"/>
</dbReference>
<keyword evidence="2" id="KW-0808">Transferase</keyword>
<dbReference type="AlphaFoldDB" id="A0A1I1EDT2"/>
<dbReference type="SUPFAM" id="SSF53067">
    <property type="entry name" value="Actin-like ATPase domain"/>
    <property type="match status" value="1"/>
</dbReference>
<dbReference type="GO" id="GO:0006071">
    <property type="term" value="P:glycerol metabolic process"/>
    <property type="evidence" value="ECO:0007669"/>
    <property type="project" value="TreeGrafter"/>
</dbReference>
<proteinExistence type="inferred from homology"/>
<dbReference type="InterPro" id="IPR018484">
    <property type="entry name" value="FGGY_N"/>
</dbReference>
<accession>A0A1I1EDT2</accession>
<evidence type="ECO:0000256" key="3">
    <source>
        <dbReference type="ARBA" id="ARBA00022777"/>
    </source>
</evidence>
<keyword evidence="6" id="KW-1185">Reference proteome</keyword>
<dbReference type="Proteomes" id="UP000240042">
    <property type="component" value="Unassembled WGS sequence"/>
</dbReference>
<evidence type="ECO:0000256" key="2">
    <source>
        <dbReference type="ARBA" id="ARBA00022679"/>
    </source>
</evidence>
<dbReference type="Gene3D" id="3.30.420.40">
    <property type="match status" value="1"/>
</dbReference>
<name>A0A1I1EDT2_BREAD</name>
<feature type="domain" description="Carbohydrate kinase FGGY N-terminal" evidence="4">
    <location>
        <begin position="3"/>
        <end position="141"/>
    </location>
</feature>
<dbReference type="OrthoDB" id="9805576at2"/>
<dbReference type="RefSeq" id="WP_092319392.1">
    <property type="nucleotide sequence ID" value="NZ_FOKY01000011.1"/>
</dbReference>
<dbReference type="InterPro" id="IPR043129">
    <property type="entry name" value="ATPase_NBD"/>
</dbReference>
<comment type="similarity">
    <text evidence="1">Belongs to the FGGY kinase family.</text>
</comment>
<keyword evidence="3 5" id="KW-0418">Kinase</keyword>
<gene>
    <name evidence="5" type="ORF">SAMN02745150_01074</name>
</gene>
<protein>
    <submittedName>
        <fullName evidence="5">FGGY family of carbohydrate kinases, N-terminal domain</fullName>
    </submittedName>
</protein>
<dbReference type="EMBL" id="FOKY01000011">
    <property type="protein sequence ID" value="SFB85275.1"/>
    <property type="molecule type" value="Genomic_DNA"/>
</dbReference>
<dbReference type="GO" id="GO:0004370">
    <property type="term" value="F:glycerol kinase activity"/>
    <property type="evidence" value="ECO:0007669"/>
    <property type="project" value="TreeGrafter"/>
</dbReference>
<evidence type="ECO:0000259" key="4">
    <source>
        <dbReference type="Pfam" id="PF00370"/>
    </source>
</evidence>
<dbReference type="Pfam" id="PF00370">
    <property type="entry name" value="FGGY_N"/>
    <property type="match status" value="1"/>
</dbReference>
<dbReference type="STRING" id="34097.SAMN02745150_01074"/>
<evidence type="ECO:0000313" key="6">
    <source>
        <dbReference type="Proteomes" id="UP000240042"/>
    </source>
</evidence>
<organism evidence="5 6">
    <name type="scientific">Brevinema andersonii</name>
    <dbReference type="NCBI Taxonomy" id="34097"/>
    <lineage>
        <taxon>Bacteria</taxon>
        <taxon>Pseudomonadati</taxon>
        <taxon>Spirochaetota</taxon>
        <taxon>Spirochaetia</taxon>
        <taxon>Brevinematales</taxon>
        <taxon>Brevinemataceae</taxon>
        <taxon>Brevinema</taxon>
    </lineage>
</organism>